<dbReference type="PANTHER" id="PTHR30386">
    <property type="entry name" value="MEMBRANE FUSION SUBUNIT OF EMRAB-TOLC MULTIDRUG EFFLUX PUMP"/>
    <property type="match status" value="1"/>
</dbReference>
<gene>
    <name evidence="10" type="ORF">NIES3787_29830</name>
</gene>
<sequence length="395" mass="43079">MKTSSEHIDWGFPDDTAESASNRRPDASPTARPAGVNRRFVRWLVIALTLFMLVIALWVFSTHRVQNVISRNAFLKMELTSVGARFDGRITSVEAASGTRVSAGQIIAHLDDSHLLAQEVEAKANIASLERTLIQENAAIEQERKTLNVAYQESKARAEVTRTEVQAAKIRVTDTQEYSRIRQELAKSGMISAEALREANLKRQLAQEQLIAAQNTASAAEAAVQNAELNISGIPIRQQRLGILSAEITAAKAKLSRVQADLASTIIRAPTDGTIVRWLINTGGSVRVGAPMVNMVIGNDRWVEAWIDEDELEQVHIGSPAKVSFPSLPGKQFDGVIERIGVTTDLEEPVVAVPEPRTTRIRGAPIIAVIIQLSDPPSVLLPGLSAIVDISRSRM</sequence>
<dbReference type="SUPFAM" id="SSF111369">
    <property type="entry name" value="HlyD-like secretion proteins"/>
    <property type="match status" value="2"/>
</dbReference>
<dbReference type="GO" id="GO:0016020">
    <property type="term" value="C:membrane"/>
    <property type="evidence" value="ECO:0007669"/>
    <property type="project" value="UniProtKB-SubCell"/>
</dbReference>
<feature type="domain" description="CusB-like beta-barrel" evidence="9">
    <location>
        <begin position="302"/>
        <end position="345"/>
    </location>
</feature>
<comment type="caution">
    <text evidence="10">The sequence shown here is derived from an EMBL/GenBank/DDBJ whole genome shotgun (WGS) entry which is preliminary data.</text>
</comment>
<evidence type="ECO:0000256" key="4">
    <source>
        <dbReference type="ARBA" id="ARBA00022989"/>
    </source>
</evidence>
<evidence type="ECO:0000256" key="5">
    <source>
        <dbReference type="ARBA" id="ARBA00023136"/>
    </source>
</evidence>
<dbReference type="AlphaFoldDB" id="A0A6H9G9C4"/>
<proteinExistence type="inferred from homology"/>
<dbReference type="InterPro" id="IPR050739">
    <property type="entry name" value="MFP"/>
</dbReference>
<keyword evidence="4 8" id="KW-1133">Transmembrane helix</keyword>
<feature type="coiled-coil region" evidence="6">
    <location>
        <begin position="196"/>
        <end position="230"/>
    </location>
</feature>
<evidence type="ECO:0000256" key="6">
    <source>
        <dbReference type="SAM" id="Coils"/>
    </source>
</evidence>
<accession>A0A6H9G9C4</accession>
<feature type="transmembrane region" description="Helical" evidence="8">
    <location>
        <begin position="40"/>
        <end position="60"/>
    </location>
</feature>
<evidence type="ECO:0000256" key="8">
    <source>
        <dbReference type="SAM" id="Phobius"/>
    </source>
</evidence>
<evidence type="ECO:0000313" key="10">
    <source>
        <dbReference type="EMBL" id="GCL47277.1"/>
    </source>
</evidence>
<dbReference type="EMBL" id="BJCH01000039">
    <property type="protein sequence ID" value="GCL47277.1"/>
    <property type="molecule type" value="Genomic_DNA"/>
</dbReference>
<dbReference type="Gene3D" id="2.40.30.170">
    <property type="match status" value="1"/>
</dbReference>
<organism evidence="10 11">
    <name type="scientific">Microcystis aeruginosa NIES-3787</name>
    <dbReference type="NCBI Taxonomy" id="2517782"/>
    <lineage>
        <taxon>Bacteria</taxon>
        <taxon>Bacillati</taxon>
        <taxon>Cyanobacteriota</taxon>
        <taxon>Cyanophyceae</taxon>
        <taxon>Oscillatoriophycideae</taxon>
        <taxon>Chroococcales</taxon>
        <taxon>Microcystaceae</taxon>
        <taxon>Microcystis</taxon>
    </lineage>
</organism>
<evidence type="ECO:0000259" key="9">
    <source>
        <dbReference type="Pfam" id="PF25954"/>
    </source>
</evidence>
<dbReference type="Gene3D" id="2.40.50.100">
    <property type="match status" value="1"/>
</dbReference>
<evidence type="ECO:0000256" key="7">
    <source>
        <dbReference type="SAM" id="MobiDB-lite"/>
    </source>
</evidence>
<keyword evidence="6" id="KW-0175">Coiled coil</keyword>
<comment type="subcellular location">
    <subcellularLocation>
        <location evidence="1">Membrane</location>
        <topology evidence="1">Single-pass membrane protein</topology>
    </subcellularLocation>
</comment>
<reference evidence="10 11" key="1">
    <citation type="submission" date="2019-02" db="EMBL/GenBank/DDBJ databases">
        <title>Draft genome sequence of Arthrospira platensis NIES-3787.</title>
        <authorList>
            <person name="Yamaguchi H."/>
            <person name="Suzuki S."/>
            <person name="Kawachi M."/>
        </authorList>
    </citation>
    <scope>NUCLEOTIDE SEQUENCE [LARGE SCALE GENOMIC DNA]</scope>
    <source>
        <strain evidence="10 11">NIES-3787</strain>
    </source>
</reference>
<dbReference type="InterPro" id="IPR058792">
    <property type="entry name" value="Beta-barrel_RND_2"/>
</dbReference>
<evidence type="ECO:0000256" key="3">
    <source>
        <dbReference type="ARBA" id="ARBA00022692"/>
    </source>
</evidence>
<name>A0A6H9G9C4_MICAE</name>
<keyword evidence="3 8" id="KW-0812">Transmembrane</keyword>
<dbReference type="Pfam" id="PF25954">
    <property type="entry name" value="Beta-barrel_RND_2"/>
    <property type="match status" value="1"/>
</dbReference>
<comment type="similarity">
    <text evidence="2">Belongs to the membrane fusion protein (MFP) (TC 8.A.1) family.</text>
</comment>
<protein>
    <submittedName>
        <fullName evidence="10">RND family efflux transporter MFP subunit</fullName>
    </submittedName>
</protein>
<dbReference type="Proteomes" id="UP000438874">
    <property type="component" value="Unassembled WGS sequence"/>
</dbReference>
<evidence type="ECO:0000256" key="2">
    <source>
        <dbReference type="ARBA" id="ARBA00009477"/>
    </source>
</evidence>
<feature type="coiled-coil region" evidence="6">
    <location>
        <begin position="126"/>
        <end position="157"/>
    </location>
</feature>
<evidence type="ECO:0000313" key="11">
    <source>
        <dbReference type="Proteomes" id="UP000438874"/>
    </source>
</evidence>
<feature type="region of interest" description="Disordered" evidence="7">
    <location>
        <begin position="1"/>
        <end position="32"/>
    </location>
</feature>
<dbReference type="PANTHER" id="PTHR30386:SF26">
    <property type="entry name" value="TRANSPORT PROTEIN COMB"/>
    <property type="match status" value="1"/>
</dbReference>
<evidence type="ECO:0000256" key="1">
    <source>
        <dbReference type="ARBA" id="ARBA00004167"/>
    </source>
</evidence>
<keyword evidence="5 8" id="KW-0472">Membrane</keyword>